<dbReference type="EMBL" id="CP013729">
    <property type="protein sequence ID" value="ALV05630.1"/>
    <property type="molecule type" value="Genomic_DNA"/>
</dbReference>
<gene>
    <name evidence="2" type="ORF">RD2015_1137</name>
</gene>
<dbReference type="PROSITE" id="PS50110">
    <property type="entry name" value="RESPONSE_REGULATORY"/>
    <property type="match status" value="1"/>
</dbReference>
<dbReference type="Proteomes" id="UP000060699">
    <property type="component" value="Chromosome"/>
</dbReference>
<dbReference type="STRING" id="76731.RD2015_1137"/>
<proteinExistence type="predicted"/>
<evidence type="ECO:0000256" key="1">
    <source>
        <dbReference type="ARBA" id="ARBA00022553"/>
    </source>
</evidence>
<dbReference type="PANTHER" id="PTHR44591:SF19">
    <property type="entry name" value="TWO-COMPONENT RESPONSE REGULATOR-RELATED"/>
    <property type="match status" value="1"/>
</dbReference>
<dbReference type="RefSeq" id="WP_058934051.1">
    <property type="nucleotide sequence ID" value="NZ_CP013729.1"/>
</dbReference>
<reference evidence="2 3" key="1">
    <citation type="submission" date="2015-12" db="EMBL/GenBank/DDBJ databases">
        <title>Complete genome of Roseateles depolymerans KCTC 42856.</title>
        <authorList>
            <person name="Kim K.M."/>
        </authorList>
    </citation>
    <scope>NUCLEOTIDE SEQUENCE [LARGE SCALE GENOMIC DNA]</scope>
    <source>
        <strain evidence="2 3">KCTC 42856</strain>
    </source>
</reference>
<dbReference type="OrthoDB" id="9763857at2"/>
<protein>
    <submittedName>
        <fullName evidence="2">Response regulator receiver protein</fullName>
    </submittedName>
</protein>
<keyword evidence="1" id="KW-0597">Phosphoprotein</keyword>
<dbReference type="InterPro" id="IPR050595">
    <property type="entry name" value="Bact_response_regulator"/>
</dbReference>
<dbReference type="Pfam" id="PF00072">
    <property type="entry name" value="Response_reg"/>
    <property type="match status" value="1"/>
</dbReference>
<evidence type="ECO:0000313" key="2">
    <source>
        <dbReference type="EMBL" id="ALV05630.1"/>
    </source>
</evidence>
<dbReference type="KEGG" id="rdp:RD2015_1137"/>
<dbReference type="AlphaFoldDB" id="A0A0U3L2S8"/>
<dbReference type="InterPro" id="IPR001789">
    <property type="entry name" value="Sig_transdc_resp-reg_receiver"/>
</dbReference>
<accession>A0A0U3L2S8</accession>
<name>A0A0U3L2S8_9BURK</name>
<dbReference type="Gene3D" id="3.40.50.2300">
    <property type="match status" value="1"/>
</dbReference>
<dbReference type="InterPro" id="IPR011006">
    <property type="entry name" value="CheY-like_superfamily"/>
</dbReference>
<dbReference type="PANTHER" id="PTHR44591">
    <property type="entry name" value="STRESS RESPONSE REGULATOR PROTEIN 1"/>
    <property type="match status" value="1"/>
</dbReference>
<dbReference type="GO" id="GO:0000160">
    <property type="term" value="P:phosphorelay signal transduction system"/>
    <property type="evidence" value="ECO:0007669"/>
    <property type="project" value="InterPro"/>
</dbReference>
<dbReference type="SUPFAM" id="SSF52172">
    <property type="entry name" value="CheY-like"/>
    <property type="match status" value="1"/>
</dbReference>
<sequence length="187" mass="21071">MQERILIVDDEPGILHALNRLIRQGLTTPGGERYAVDECSNGAEALEQARRHVYALAISDYRMPVMNGVEFLTGLRALQPDCQRMIVSGYADMDALVRGLNDAGIVRFIGKPWVDLDLLCSVRQVLQMRDVMLENQRLADLVRVQQGRLTAQEAELKRLELLEPGLTQVQWDDDGSFILEDPGEVRL</sequence>
<keyword evidence="3" id="KW-1185">Reference proteome</keyword>
<evidence type="ECO:0000313" key="3">
    <source>
        <dbReference type="Proteomes" id="UP000060699"/>
    </source>
</evidence>
<organism evidence="2 3">
    <name type="scientific">Roseateles depolymerans</name>
    <dbReference type="NCBI Taxonomy" id="76731"/>
    <lineage>
        <taxon>Bacteria</taxon>
        <taxon>Pseudomonadati</taxon>
        <taxon>Pseudomonadota</taxon>
        <taxon>Betaproteobacteria</taxon>
        <taxon>Burkholderiales</taxon>
        <taxon>Sphaerotilaceae</taxon>
        <taxon>Roseateles</taxon>
    </lineage>
</organism>
<dbReference type="SMART" id="SM00448">
    <property type="entry name" value="REC"/>
    <property type="match status" value="1"/>
</dbReference>